<evidence type="ECO:0000256" key="1">
    <source>
        <dbReference type="ARBA" id="ARBA00004162"/>
    </source>
</evidence>
<evidence type="ECO:0000256" key="9">
    <source>
        <dbReference type="ARBA" id="ARBA00023136"/>
    </source>
</evidence>
<dbReference type="InterPro" id="IPR003849">
    <property type="entry name" value="Preprotein_translocase_YajC"/>
</dbReference>
<name>A0A6I6DCD7_9FIRM</name>
<dbReference type="GO" id="GO:0005886">
    <property type="term" value="C:plasma membrane"/>
    <property type="evidence" value="ECO:0007669"/>
    <property type="project" value="UniProtKB-SubCell"/>
</dbReference>
<keyword evidence="6" id="KW-0653">Protein transport</keyword>
<sequence>MDGGWITVAIYFAFFLLVFYFLIIFPRKKQEKAHNELLDGLRTREKVVTIGGMHGEISKIKDDSVILKVHDGTEIEFLKKAIAYRAEDQQQ</sequence>
<gene>
    <name evidence="11" type="ORF">SYNTR_1316</name>
</gene>
<dbReference type="RefSeq" id="WP_243140151.1">
    <property type="nucleotide sequence ID" value="NZ_CP046457.1"/>
</dbReference>
<evidence type="ECO:0000256" key="5">
    <source>
        <dbReference type="ARBA" id="ARBA00022692"/>
    </source>
</evidence>
<dbReference type="AlphaFoldDB" id="A0A6I6DCD7"/>
<evidence type="ECO:0000256" key="3">
    <source>
        <dbReference type="ARBA" id="ARBA00022448"/>
    </source>
</evidence>
<keyword evidence="3" id="KW-0813">Transport</keyword>
<comment type="subcellular location">
    <subcellularLocation>
        <location evidence="1">Cell membrane</location>
        <topology evidence="1">Single-pass membrane protein</topology>
    </subcellularLocation>
</comment>
<dbReference type="PANTHER" id="PTHR33909:SF1">
    <property type="entry name" value="SEC TRANSLOCON ACCESSORY COMPLEX SUBUNIT YAJC"/>
    <property type="match status" value="1"/>
</dbReference>
<evidence type="ECO:0000256" key="7">
    <source>
        <dbReference type="ARBA" id="ARBA00022989"/>
    </source>
</evidence>
<keyword evidence="8" id="KW-0811">Translocation</keyword>
<reference evidence="12" key="1">
    <citation type="journal article" date="2019" name="Microbiology">
        <title>Complete Genome Sequence of an Uncultured Bacterium of the Candidate Phylum Bipolaricaulota.</title>
        <authorList>
            <person name="Kadnikov V.V."/>
            <person name="Mardanov A.V."/>
            <person name="Beletsky A.V."/>
            <person name="Frank Y.A."/>
            <person name="Karnachuk O.V."/>
            <person name="Ravin N.V."/>
        </authorList>
    </citation>
    <scope>NUCLEOTIDE SEQUENCE [LARGE SCALE GENOMIC DNA]</scope>
</reference>
<dbReference type="Pfam" id="PF02699">
    <property type="entry name" value="YajC"/>
    <property type="match status" value="1"/>
</dbReference>
<keyword evidence="12" id="KW-1185">Reference proteome</keyword>
<protein>
    <submittedName>
        <fullName evidence="11">Protein translocase subunit YajC</fullName>
    </submittedName>
</protein>
<dbReference type="NCBIfam" id="TIGR00739">
    <property type="entry name" value="yajC"/>
    <property type="match status" value="1"/>
</dbReference>
<keyword evidence="4" id="KW-1003">Cell membrane</keyword>
<dbReference type="SMART" id="SM01323">
    <property type="entry name" value="YajC"/>
    <property type="match status" value="1"/>
</dbReference>
<organism evidence="11 12">
    <name type="scientific">Candidatus Syntrophocurvum alkaliphilum</name>
    <dbReference type="NCBI Taxonomy" id="2293317"/>
    <lineage>
        <taxon>Bacteria</taxon>
        <taxon>Bacillati</taxon>
        <taxon>Bacillota</taxon>
        <taxon>Clostridia</taxon>
        <taxon>Eubacteriales</taxon>
        <taxon>Syntrophomonadaceae</taxon>
        <taxon>Candidatus Syntrophocurvum</taxon>
    </lineage>
</organism>
<accession>A0A6I6DCD7</accession>
<evidence type="ECO:0000256" key="2">
    <source>
        <dbReference type="ARBA" id="ARBA00006742"/>
    </source>
</evidence>
<dbReference type="Proteomes" id="UP000426444">
    <property type="component" value="Chromosome"/>
</dbReference>
<evidence type="ECO:0000256" key="4">
    <source>
        <dbReference type="ARBA" id="ARBA00022475"/>
    </source>
</evidence>
<evidence type="ECO:0000256" key="6">
    <source>
        <dbReference type="ARBA" id="ARBA00022927"/>
    </source>
</evidence>
<dbReference type="GO" id="GO:0015031">
    <property type="term" value="P:protein transport"/>
    <property type="evidence" value="ECO:0007669"/>
    <property type="project" value="UniProtKB-KW"/>
</dbReference>
<keyword evidence="7 10" id="KW-1133">Transmembrane helix</keyword>
<dbReference type="EMBL" id="CP046457">
    <property type="protein sequence ID" value="QGT99909.1"/>
    <property type="molecule type" value="Genomic_DNA"/>
</dbReference>
<dbReference type="KEGG" id="salq:SYNTR_1316"/>
<dbReference type="PRINTS" id="PR01853">
    <property type="entry name" value="YAJCTRNLCASE"/>
</dbReference>
<evidence type="ECO:0000256" key="8">
    <source>
        <dbReference type="ARBA" id="ARBA00023010"/>
    </source>
</evidence>
<feature type="transmembrane region" description="Helical" evidence="10">
    <location>
        <begin position="6"/>
        <end position="25"/>
    </location>
</feature>
<evidence type="ECO:0000313" key="12">
    <source>
        <dbReference type="Proteomes" id="UP000426444"/>
    </source>
</evidence>
<keyword evidence="5 10" id="KW-0812">Transmembrane</keyword>
<dbReference type="PANTHER" id="PTHR33909">
    <property type="entry name" value="SEC TRANSLOCON ACCESSORY COMPLEX SUBUNIT YAJC"/>
    <property type="match status" value="1"/>
</dbReference>
<proteinExistence type="inferred from homology"/>
<evidence type="ECO:0000313" key="11">
    <source>
        <dbReference type="EMBL" id="QGT99909.1"/>
    </source>
</evidence>
<keyword evidence="9 10" id="KW-0472">Membrane</keyword>
<evidence type="ECO:0000256" key="10">
    <source>
        <dbReference type="SAM" id="Phobius"/>
    </source>
</evidence>
<comment type="similarity">
    <text evidence="2">Belongs to the YajC family.</text>
</comment>